<evidence type="ECO:0008006" key="3">
    <source>
        <dbReference type="Google" id="ProtNLM"/>
    </source>
</evidence>
<gene>
    <name evidence="1" type="ORF">ACFP5Y_08270</name>
</gene>
<accession>A0ABW1S0G2</accession>
<sequence>MRLPMPIVTQKQLRRRFIGRIRQLSGWLGLVSVWFKYKPVNDDETKLVILGLLVTSIVSVIGKKLGWGDDLK</sequence>
<evidence type="ECO:0000313" key="1">
    <source>
        <dbReference type="EMBL" id="MFC6181211.1"/>
    </source>
</evidence>
<dbReference type="Proteomes" id="UP001596282">
    <property type="component" value="Unassembled WGS sequence"/>
</dbReference>
<evidence type="ECO:0000313" key="2">
    <source>
        <dbReference type="Proteomes" id="UP001596282"/>
    </source>
</evidence>
<proteinExistence type="predicted"/>
<organism evidence="1 2">
    <name type="scientific">Lactiplantibacillus daowaiensis</name>
    <dbReference type="NCBI Taxonomy" id="2559918"/>
    <lineage>
        <taxon>Bacteria</taxon>
        <taxon>Bacillati</taxon>
        <taxon>Bacillota</taxon>
        <taxon>Bacilli</taxon>
        <taxon>Lactobacillales</taxon>
        <taxon>Lactobacillaceae</taxon>
        <taxon>Lactiplantibacillus</taxon>
    </lineage>
</organism>
<dbReference type="RefSeq" id="WP_137629258.1">
    <property type="nucleotide sequence ID" value="NZ_BJDJ01000019.1"/>
</dbReference>
<name>A0ABW1S0G2_9LACO</name>
<keyword evidence="2" id="KW-1185">Reference proteome</keyword>
<protein>
    <recommendedName>
        <fullName evidence="3">Holin</fullName>
    </recommendedName>
</protein>
<reference evidence="2" key="1">
    <citation type="journal article" date="2019" name="Int. J. Syst. Evol. Microbiol.">
        <title>The Global Catalogue of Microorganisms (GCM) 10K type strain sequencing project: providing services to taxonomists for standard genome sequencing and annotation.</title>
        <authorList>
            <consortium name="The Broad Institute Genomics Platform"/>
            <consortium name="The Broad Institute Genome Sequencing Center for Infectious Disease"/>
            <person name="Wu L."/>
            <person name="Ma J."/>
        </authorList>
    </citation>
    <scope>NUCLEOTIDE SEQUENCE [LARGE SCALE GENOMIC DNA]</scope>
    <source>
        <strain evidence="2">CCM 8933</strain>
    </source>
</reference>
<comment type="caution">
    <text evidence="1">The sequence shown here is derived from an EMBL/GenBank/DDBJ whole genome shotgun (WGS) entry which is preliminary data.</text>
</comment>
<dbReference type="EMBL" id="JBHSSC010000035">
    <property type="protein sequence ID" value="MFC6181211.1"/>
    <property type="molecule type" value="Genomic_DNA"/>
</dbReference>